<gene>
    <name evidence="2" type="ORF">E2562_022841</name>
</gene>
<dbReference type="EMBL" id="SPHZ02000012">
    <property type="protein sequence ID" value="KAF0889291.1"/>
    <property type="molecule type" value="Genomic_DNA"/>
</dbReference>
<evidence type="ECO:0000313" key="2">
    <source>
        <dbReference type="EMBL" id="KAF0889291.1"/>
    </source>
</evidence>
<name>A0A6G1BNA7_9ORYZ</name>
<dbReference type="OrthoDB" id="693651at2759"/>
<dbReference type="AlphaFoldDB" id="A0A6G1BNA7"/>
<protein>
    <submittedName>
        <fullName evidence="2">Uncharacterized protein</fullName>
    </submittedName>
</protein>
<reference evidence="2 3" key="1">
    <citation type="submission" date="2019-11" db="EMBL/GenBank/DDBJ databases">
        <title>Whole genome sequence of Oryza granulata.</title>
        <authorList>
            <person name="Li W."/>
        </authorList>
    </citation>
    <scope>NUCLEOTIDE SEQUENCE [LARGE SCALE GENOMIC DNA]</scope>
    <source>
        <strain evidence="3">cv. Menghai</strain>
        <tissue evidence="2">Leaf</tissue>
    </source>
</reference>
<dbReference type="Proteomes" id="UP000479710">
    <property type="component" value="Unassembled WGS sequence"/>
</dbReference>
<feature type="transmembrane region" description="Helical" evidence="1">
    <location>
        <begin position="25"/>
        <end position="54"/>
    </location>
</feature>
<keyword evidence="3" id="KW-1185">Reference proteome</keyword>
<keyword evidence="1" id="KW-0472">Membrane</keyword>
<accession>A0A6G1BNA7</accession>
<feature type="transmembrane region" description="Helical" evidence="1">
    <location>
        <begin position="75"/>
        <end position="92"/>
    </location>
</feature>
<organism evidence="2 3">
    <name type="scientific">Oryza meyeriana var. granulata</name>
    <dbReference type="NCBI Taxonomy" id="110450"/>
    <lineage>
        <taxon>Eukaryota</taxon>
        <taxon>Viridiplantae</taxon>
        <taxon>Streptophyta</taxon>
        <taxon>Embryophyta</taxon>
        <taxon>Tracheophyta</taxon>
        <taxon>Spermatophyta</taxon>
        <taxon>Magnoliopsida</taxon>
        <taxon>Liliopsida</taxon>
        <taxon>Poales</taxon>
        <taxon>Poaceae</taxon>
        <taxon>BOP clade</taxon>
        <taxon>Oryzoideae</taxon>
        <taxon>Oryzeae</taxon>
        <taxon>Oryzinae</taxon>
        <taxon>Oryza</taxon>
        <taxon>Oryza meyeriana</taxon>
    </lineage>
</organism>
<keyword evidence="1" id="KW-1133">Transmembrane helix</keyword>
<evidence type="ECO:0000313" key="3">
    <source>
        <dbReference type="Proteomes" id="UP000479710"/>
    </source>
</evidence>
<comment type="caution">
    <text evidence="2">The sequence shown here is derived from an EMBL/GenBank/DDBJ whole genome shotgun (WGS) entry which is preliminary data.</text>
</comment>
<dbReference type="PANTHER" id="PTHR33115">
    <property type="entry name" value="ARM REPEAT SUPERFAMILY PROTEIN"/>
    <property type="match status" value="1"/>
</dbReference>
<proteinExistence type="predicted"/>
<keyword evidence="1" id="KW-0812">Transmembrane</keyword>
<evidence type="ECO:0000256" key="1">
    <source>
        <dbReference type="SAM" id="Phobius"/>
    </source>
</evidence>
<dbReference type="PANTHER" id="PTHR33115:SF22">
    <property type="entry name" value="OS12G0449900 PROTEIN"/>
    <property type="match status" value="1"/>
</dbReference>
<sequence length="115" mass="12936">MLDGVAWDRIEVDGTDAVVLWTLHLLVFVTILFPLVALNMGGVLITTGLSVWCLMKRDYGESDDGGANLRPALNVIYGLVLFQGVVFCYLYATRYVQKGLLNMVVDQYRKIHVRQ</sequence>